<dbReference type="InterPro" id="IPR046373">
    <property type="entry name" value="Acyl-CoA_Oxase/DH_mid-dom_sf"/>
</dbReference>
<dbReference type="EMBL" id="UINC01026416">
    <property type="protein sequence ID" value="SVB03823.1"/>
    <property type="molecule type" value="Genomic_DNA"/>
</dbReference>
<dbReference type="GO" id="GO:0050660">
    <property type="term" value="F:flavin adenine dinucleotide binding"/>
    <property type="evidence" value="ECO:0007669"/>
    <property type="project" value="InterPro"/>
</dbReference>
<sequence>MDLSFTDTQKMLVTEARQFLKSTWGTSMVRKLGKDKKDYSNDLWMAMAELGWMGIVFPQEYGGTGGTFIDLCALVEEMGRHLVPGPFCSSIGLVGLTLLKEADNETRSLMIPKLASGQITATLAVTEETGGLAPEDIETICVRKNDHYILNGTKLFVPDAQNVDYILIAARTGSKPTNISLFLAPTDSDGIDIRAHKTMSFDAQGELRLVNTQLPLSSLIGEFNNGWPLVDRALQLGTMLKCAEMLGGAEIILDKTIEHLQERVQFGRPIGTFQALQHHCANMAIDVEGCRYLTYQAA</sequence>
<dbReference type="InterPro" id="IPR037069">
    <property type="entry name" value="AcylCoA_DH/ox_N_sf"/>
</dbReference>
<protein>
    <recommendedName>
        <fullName evidence="10">Acyl-CoA dehydrogenase</fullName>
    </recommendedName>
</protein>
<gene>
    <name evidence="9" type="ORF">METZ01_LOCUS156677</name>
</gene>
<evidence type="ECO:0000256" key="5">
    <source>
        <dbReference type="ARBA" id="ARBA00023002"/>
    </source>
</evidence>
<evidence type="ECO:0000256" key="3">
    <source>
        <dbReference type="ARBA" id="ARBA00022630"/>
    </source>
</evidence>
<organism evidence="9">
    <name type="scientific">marine metagenome</name>
    <dbReference type="NCBI Taxonomy" id="408172"/>
    <lineage>
        <taxon>unclassified sequences</taxon>
        <taxon>metagenomes</taxon>
        <taxon>ecological metagenomes</taxon>
    </lineage>
</organism>
<dbReference type="Pfam" id="PF00441">
    <property type="entry name" value="Acyl-CoA_dh_1"/>
    <property type="match status" value="1"/>
</dbReference>
<dbReference type="InterPro" id="IPR006091">
    <property type="entry name" value="Acyl-CoA_Oxase/DH_mid-dom"/>
</dbReference>
<comment type="similarity">
    <text evidence="2">Belongs to the acyl-CoA dehydrogenase family.</text>
</comment>
<evidence type="ECO:0000256" key="2">
    <source>
        <dbReference type="ARBA" id="ARBA00009347"/>
    </source>
</evidence>
<keyword evidence="3" id="KW-0285">Flavoprotein</keyword>
<evidence type="ECO:0000256" key="4">
    <source>
        <dbReference type="ARBA" id="ARBA00022827"/>
    </source>
</evidence>
<evidence type="ECO:0008006" key="10">
    <source>
        <dbReference type="Google" id="ProtNLM"/>
    </source>
</evidence>
<dbReference type="SUPFAM" id="SSF47203">
    <property type="entry name" value="Acyl-CoA dehydrogenase C-terminal domain-like"/>
    <property type="match status" value="1"/>
</dbReference>
<dbReference type="Gene3D" id="1.10.540.10">
    <property type="entry name" value="Acyl-CoA dehydrogenase/oxidase, N-terminal domain"/>
    <property type="match status" value="1"/>
</dbReference>
<dbReference type="Pfam" id="PF02770">
    <property type="entry name" value="Acyl-CoA_dh_M"/>
    <property type="match status" value="1"/>
</dbReference>
<name>A0A382AS07_9ZZZZ</name>
<reference evidence="9" key="1">
    <citation type="submission" date="2018-05" db="EMBL/GenBank/DDBJ databases">
        <authorList>
            <person name="Lanie J.A."/>
            <person name="Ng W.-L."/>
            <person name="Kazmierczak K.M."/>
            <person name="Andrzejewski T.M."/>
            <person name="Davidsen T.M."/>
            <person name="Wayne K.J."/>
            <person name="Tettelin H."/>
            <person name="Glass J.I."/>
            <person name="Rusch D."/>
            <person name="Podicherti R."/>
            <person name="Tsui H.-C.T."/>
            <person name="Winkler M.E."/>
        </authorList>
    </citation>
    <scope>NUCLEOTIDE SEQUENCE</scope>
</reference>
<feature type="domain" description="Acyl-CoA dehydrogenase/oxidase N-terminal" evidence="8">
    <location>
        <begin position="6"/>
        <end position="118"/>
    </location>
</feature>
<evidence type="ECO:0000259" key="7">
    <source>
        <dbReference type="Pfam" id="PF02770"/>
    </source>
</evidence>
<dbReference type="InterPro" id="IPR009100">
    <property type="entry name" value="AcylCoA_DH/oxidase_NM_dom_sf"/>
</dbReference>
<proteinExistence type="inferred from homology"/>
<keyword evidence="4" id="KW-0274">FAD</keyword>
<dbReference type="Gene3D" id="1.20.140.10">
    <property type="entry name" value="Butyryl-CoA Dehydrogenase, subunit A, domain 3"/>
    <property type="match status" value="1"/>
</dbReference>
<dbReference type="AlphaFoldDB" id="A0A382AS07"/>
<dbReference type="Pfam" id="PF02771">
    <property type="entry name" value="Acyl-CoA_dh_N"/>
    <property type="match status" value="1"/>
</dbReference>
<feature type="domain" description="Acyl-CoA oxidase/dehydrogenase middle" evidence="7">
    <location>
        <begin position="123"/>
        <end position="209"/>
    </location>
</feature>
<dbReference type="PANTHER" id="PTHR43884:SF20">
    <property type="entry name" value="ACYL-COA DEHYDROGENASE FADE28"/>
    <property type="match status" value="1"/>
</dbReference>
<dbReference type="InterPro" id="IPR013786">
    <property type="entry name" value="AcylCoA_DH/ox_N"/>
</dbReference>
<evidence type="ECO:0000259" key="8">
    <source>
        <dbReference type="Pfam" id="PF02771"/>
    </source>
</evidence>
<evidence type="ECO:0000256" key="1">
    <source>
        <dbReference type="ARBA" id="ARBA00001974"/>
    </source>
</evidence>
<evidence type="ECO:0000313" key="9">
    <source>
        <dbReference type="EMBL" id="SVB03823.1"/>
    </source>
</evidence>
<dbReference type="PANTHER" id="PTHR43884">
    <property type="entry name" value="ACYL-COA DEHYDROGENASE"/>
    <property type="match status" value="1"/>
</dbReference>
<feature type="domain" description="Acyl-CoA dehydrogenase/oxidase C-terminal" evidence="6">
    <location>
        <begin position="224"/>
        <end position="298"/>
    </location>
</feature>
<comment type="cofactor">
    <cofactor evidence="1">
        <name>FAD</name>
        <dbReference type="ChEBI" id="CHEBI:57692"/>
    </cofactor>
</comment>
<keyword evidence="5" id="KW-0560">Oxidoreductase</keyword>
<dbReference type="Gene3D" id="2.40.110.10">
    <property type="entry name" value="Butyryl-CoA Dehydrogenase, subunit A, domain 2"/>
    <property type="match status" value="1"/>
</dbReference>
<dbReference type="GO" id="GO:0003995">
    <property type="term" value="F:acyl-CoA dehydrogenase activity"/>
    <property type="evidence" value="ECO:0007669"/>
    <property type="project" value="TreeGrafter"/>
</dbReference>
<dbReference type="CDD" id="cd00567">
    <property type="entry name" value="ACAD"/>
    <property type="match status" value="1"/>
</dbReference>
<dbReference type="InterPro" id="IPR009075">
    <property type="entry name" value="AcylCo_DH/oxidase_C"/>
</dbReference>
<evidence type="ECO:0000259" key="6">
    <source>
        <dbReference type="Pfam" id="PF00441"/>
    </source>
</evidence>
<dbReference type="InterPro" id="IPR036250">
    <property type="entry name" value="AcylCo_DH-like_C"/>
</dbReference>
<dbReference type="SUPFAM" id="SSF56645">
    <property type="entry name" value="Acyl-CoA dehydrogenase NM domain-like"/>
    <property type="match status" value="1"/>
</dbReference>
<accession>A0A382AS07</accession>